<feature type="domain" description="SWIM-type" evidence="6">
    <location>
        <begin position="48"/>
        <end position="80"/>
    </location>
</feature>
<dbReference type="InterPro" id="IPR007527">
    <property type="entry name" value="Znf_SWIM"/>
</dbReference>
<dbReference type="GO" id="GO:0008270">
    <property type="term" value="F:zinc ion binding"/>
    <property type="evidence" value="ECO:0007669"/>
    <property type="project" value="UniProtKB-KW"/>
</dbReference>
<evidence type="ECO:0000256" key="1">
    <source>
        <dbReference type="ARBA" id="ARBA00022723"/>
    </source>
</evidence>
<sequence>MLRYQGKICPIIQQLLEKNKQDSNGWSPNWCGDERFSLFEVSRDTKRYVVNICEHSCSCRRWELTGIPCCHVIACMWHNNYVAEDYVCIHYRKTTFLATYSHISMPSNGPNLWPIVHCEPIKPPLMRRAPGRPKKQRKRSIDEPQNPHKLPRQHTTIKCKKCENFGHNKRTCKGKTVADREIPKGENKVILKSK</sequence>
<evidence type="ECO:0000256" key="4">
    <source>
        <dbReference type="PROSITE-ProRule" id="PRU00325"/>
    </source>
</evidence>
<evidence type="ECO:0000256" key="2">
    <source>
        <dbReference type="ARBA" id="ARBA00022771"/>
    </source>
</evidence>
<dbReference type="PANTHER" id="PTHR31973:SF187">
    <property type="entry name" value="MUTATOR TRANSPOSASE MUDRA PROTEIN"/>
    <property type="match status" value="1"/>
</dbReference>
<dbReference type="PROSITE" id="PS50966">
    <property type="entry name" value="ZF_SWIM"/>
    <property type="match status" value="1"/>
</dbReference>
<dbReference type="PANTHER" id="PTHR31973">
    <property type="entry name" value="POLYPROTEIN, PUTATIVE-RELATED"/>
    <property type="match status" value="1"/>
</dbReference>
<evidence type="ECO:0000259" key="6">
    <source>
        <dbReference type="PROSITE" id="PS50966"/>
    </source>
</evidence>
<dbReference type="AlphaFoldDB" id="A0A151SBM5"/>
<name>A0A151SBM5_CAJCA</name>
<evidence type="ECO:0000313" key="7">
    <source>
        <dbReference type="EMBL" id="KYP52222.1"/>
    </source>
</evidence>
<dbReference type="InterPro" id="IPR006564">
    <property type="entry name" value="Znf_PMZ"/>
</dbReference>
<reference evidence="7" key="1">
    <citation type="journal article" date="2012" name="Nat. Biotechnol.">
        <title>Draft genome sequence of pigeonpea (Cajanus cajan), an orphan legume crop of resource-poor farmers.</title>
        <authorList>
            <person name="Varshney R.K."/>
            <person name="Chen W."/>
            <person name="Li Y."/>
            <person name="Bharti A.K."/>
            <person name="Saxena R.K."/>
            <person name="Schlueter J.A."/>
            <person name="Donoghue M.T."/>
            <person name="Azam S."/>
            <person name="Fan G."/>
            <person name="Whaley A.M."/>
            <person name="Farmer A.D."/>
            <person name="Sheridan J."/>
            <person name="Iwata A."/>
            <person name="Tuteja R."/>
            <person name="Penmetsa R.V."/>
            <person name="Wu W."/>
            <person name="Upadhyaya H.D."/>
            <person name="Yang S.P."/>
            <person name="Shah T."/>
            <person name="Saxena K.B."/>
            <person name="Michael T."/>
            <person name="McCombie W.R."/>
            <person name="Yang B."/>
            <person name="Zhang G."/>
            <person name="Yang H."/>
            <person name="Wang J."/>
            <person name="Spillane C."/>
            <person name="Cook D.R."/>
            <person name="May G.D."/>
            <person name="Xu X."/>
            <person name="Jackson S.A."/>
        </authorList>
    </citation>
    <scope>NUCLEOTIDE SEQUENCE [LARGE SCALE GENOMIC DNA]</scope>
</reference>
<keyword evidence="3" id="KW-0862">Zinc</keyword>
<keyword evidence="2 4" id="KW-0863">Zinc-finger</keyword>
<dbReference type="OMA" id="ATHACNC"/>
<organism evidence="7 8">
    <name type="scientific">Cajanus cajan</name>
    <name type="common">Pigeon pea</name>
    <name type="synonym">Cajanus indicus</name>
    <dbReference type="NCBI Taxonomy" id="3821"/>
    <lineage>
        <taxon>Eukaryota</taxon>
        <taxon>Viridiplantae</taxon>
        <taxon>Streptophyta</taxon>
        <taxon>Embryophyta</taxon>
        <taxon>Tracheophyta</taxon>
        <taxon>Spermatophyta</taxon>
        <taxon>Magnoliopsida</taxon>
        <taxon>eudicotyledons</taxon>
        <taxon>Gunneridae</taxon>
        <taxon>Pentapetalae</taxon>
        <taxon>rosids</taxon>
        <taxon>fabids</taxon>
        <taxon>Fabales</taxon>
        <taxon>Fabaceae</taxon>
        <taxon>Papilionoideae</taxon>
        <taxon>50 kb inversion clade</taxon>
        <taxon>NPAAA clade</taxon>
        <taxon>indigoferoid/millettioid clade</taxon>
        <taxon>Phaseoleae</taxon>
        <taxon>Cajanus</taxon>
    </lineage>
</organism>
<gene>
    <name evidence="7" type="ORF">KK1_025963</name>
</gene>
<evidence type="ECO:0000256" key="5">
    <source>
        <dbReference type="SAM" id="MobiDB-lite"/>
    </source>
</evidence>
<feature type="region of interest" description="Disordered" evidence="5">
    <location>
        <begin position="126"/>
        <end position="155"/>
    </location>
</feature>
<protein>
    <recommendedName>
        <fullName evidence="6">SWIM-type domain-containing protein</fullName>
    </recommendedName>
</protein>
<feature type="compositionally biased region" description="Basic residues" evidence="5">
    <location>
        <begin position="129"/>
        <end position="138"/>
    </location>
</feature>
<keyword evidence="8" id="KW-1185">Reference proteome</keyword>
<keyword evidence="1" id="KW-0479">Metal-binding</keyword>
<evidence type="ECO:0000313" key="8">
    <source>
        <dbReference type="Proteomes" id="UP000075243"/>
    </source>
</evidence>
<evidence type="ECO:0000256" key="3">
    <source>
        <dbReference type="ARBA" id="ARBA00022833"/>
    </source>
</evidence>
<dbReference type="Proteomes" id="UP000075243">
    <property type="component" value="Unassembled WGS sequence"/>
</dbReference>
<dbReference type="EMBL" id="KQ483427">
    <property type="protein sequence ID" value="KYP52222.1"/>
    <property type="molecule type" value="Genomic_DNA"/>
</dbReference>
<dbReference type="Pfam" id="PF04434">
    <property type="entry name" value="SWIM"/>
    <property type="match status" value="1"/>
</dbReference>
<dbReference type="Gramene" id="C.cajan_25529.t">
    <property type="protein sequence ID" value="C.cajan_25529.t"/>
    <property type="gene ID" value="C.cajan_25529"/>
</dbReference>
<proteinExistence type="predicted"/>
<dbReference type="SMART" id="SM00575">
    <property type="entry name" value="ZnF_PMZ"/>
    <property type="match status" value="1"/>
</dbReference>
<accession>A0A151SBM5</accession>